<dbReference type="Gene3D" id="3.40.1350.60">
    <property type="match status" value="1"/>
</dbReference>
<dbReference type="Proteomes" id="UP000005104">
    <property type="component" value="Chromosome"/>
</dbReference>
<evidence type="ECO:0000259" key="2">
    <source>
        <dbReference type="Pfam" id="PF03749"/>
    </source>
</evidence>
<dbReference type="InterPro" id="IPR005224">
    <property type="entry name" value="SfsA"/>
</dbReference>
<dbReference type="PANTHER" id="PTHR30545">
    <property type="entry name" value="SUGAR FERMENTATION STIMULATION PROTEIN A"/>
    <property type="match status" value="1"/>
</dbReference>
<dbReference type="OrthoDB" id="9802365at2"/>
<dbReference type="InterPro" id="IPR041465">
    <property type="entry name" value="SfsA_N"/>
</dbReference>
<gene>
    <name evidence="1" type="primary">sfsA</name>
    <name evidence="4" type="ORF">DesyoDRAFT_4002</name>
</gene>
<dbReference type="GO" id="GO:0003677">
    <property type="term" value="F:DNA binding"/>
    <property type="evidence" value="ECO:0007669"/>
    <property type="project" value="InterPro"/>
</dbReference>
<dbReference type="InterPro" id="IPR040452">
    <property type="entry name" value="SfsA_C"/>
</dbReference>
<dbReference type="Pfam" id="PF03749">
    <property type="entry name" value="SfsA"/>
    <property type="match status" value="1"/>
</dbReference>
<accession>H5XX33</accession>
<keyword evidence="5" id="KW-1185">Reference proteome</keyword>
<evidence type="ECO:0000256" key="1">
    <source>
        <dbReference type="HAMAP-Rule" id="MF_00095"/>
    </source>
</evidence>
<organism evidence="4 5">
    <name type="scientific">Desulfosporosinus youngiae DSM 17734</name>
    <dbReference type="NCBI Taxonomy" id="768710"/>
    <lineage>
        <taxon>Bacteria</taxon>
        <taxon>Bacillati</taxon>
        <taxon>Bacillota</taxon>
        <taxon>Clostridia</taxon>
        <taxon>Eubacteriales</taxon>
        <taxon>Desulfitobacteriaceae</taxon>
        <taxon>Desulfosporosinus</taxon>
    </lineage>
</organism>
<feature type="domain" description="SfsA N-terminal OB" evidence="3">
    <location>
        <begin position="13"/>
        <end position="77"/>
    </location>
</feature>
<protein>
    <recommendedName>
        <fullName evidence="1">Sugar fermentation stimulation protein homolog</fullName>
    </recommendedName>
</protein>
<reference evidence="4 5" key="1">
    <citation type="submission" date="2011-11" db="EMBL/GenBank/DDBJ databases">
        <title>The Noncontiguous Finished genome of Desulfosporosinus youngiae DSM 17734.</title>
        <authorList>
            <consortium name="US DOE Joint Genome Institute (JGI-PGF)"/>
            <person name="Lucas S."/>
            <person name="Han J."/>
            <person name="Lapidus A."/>
            <person name="Cheng J.-F."/>
            <person name="Goodwin L."/>
            <person name="Pitluck S."/>
            <person name="Peters L."/>
            <person name="Ovchinnikova G."/>
            <person name="Lu M."/>
            <person name="Land M.L."/>
            <person name="Hauser L."/>
            <person name="Pester M."/>
            <person name="Spring S."/>
            <person name="Ollivier B."/>
            <person name="Rattei T."/>
            <person name="Klenk H.-P."/>
            <person name="Wagner M."/>
            <person name="Loy A."/>
            <person name="Woyke T.J."/>
        </authorList>
    </citation>
    <scope>NUCLEOTIDE SEQUENCE [LARGE SCALE GENOMIC DNA]</scope>
    <source>
        <strain evidence="4 5">DSM 17734</strain>
    </source>
</reference>
<evidence type="ECO:0000313" key="4">
    <source>
        <dbReference type="EMBL" id="EHQ90973.1"/>
    </source>
</evidence>
<proteinExistence type="inferred from homology"/>
<dbReference type="eggNOG" id="COG1489">
    <property type="taxonomic scope" value="Bacteria"/>
</dbReference>
<dbReference type="STRING" id="768710.DesyoDRAFT_4002"/>
<dbReference type="AlphaFoldDB" id="H5XX33"/>
<dbReference type="NCBIfam" id="TIGR00230">
    <property type="entry name" value="sfsA"/>
    <property type="match status" value="1"/>
</dbReference>
<sequence>MIYKNIRKAIFMTRPNRFIAHILLEGKEEICHVKNTGRCKELLTPGAEIYVQEFDETKRKTKYDLISVYKGRRLVNIDSQVPNKLFREWAERNQFFGEDATIRPEFTYGQSRFDFYVESGARKILIEIKGVTLEEHGVVLFPDAPTQRGVKHIQELQQALDKGMEAYLVFIIQMQGVHYMSPNWRTHPAFGHALVQAEQAGLKIMALDCQLGEDWIEAREFVEVRLGNF</sequence>
<evidence type="ECO:0000313" key="5">
    <source>
        <dbReference type="Proteomes" id="UP000005104"/>
    </source>
</evidence>
<dbReference type="PANTHER" id="PTHR30545:SF2">
    <property type="entry name" value="SUGAR FERMENTATION STIMULATION PROTEIN A"/>
    <property type="match status" value="1"/>
</dbReference>
<comment type="similarity">
    <text evidence="1">Belongs to the SfsA family.</text>
</comment>
<dbReference type="Pfam" id="PF17746">
    <property type="entry name" value="SfsA_N"/>
    <property type="match status" value="1"/>
</dbReference>
<dbReference type="Gene3D" id="2.40.50.580">
    <property type="match status" value="1"/>
</dbReference>
<feature type="domain" description="Sugar fermentation stimulation protein C-terminal" evidence="2">
    <location>
        <begin position="80"/>
        <end position="213"/>
    </location>
</feature>
<dbReference type="CDD" id="cd22359">
    <property type="entry name" value="SfsA-like_bacterial"/>
    <property type="match status" value="1"/>
</dbReference>
<evidence type="ECO:0000259" key="3">
    <source>
        <dbReference type="Pfam" id="PF17746"/>
    </source>
</evidence>
<name>H5XX33_9FIRM</name>
<dbReference type="HAMAP" id="MF_00095">
    <property type="entry name" value="SfsA"/>
    <property type="match status" value="1"/>
</dbReference>
<dbReference type="HOGENOM" id="CLU_052299_1_0_9"/>
<dbReference type="RefSeq" id="WP_007785638.1">
    <property type="nucleotide sequence ID" value="NZ_CM001441.1"/>
</dbReference>
<dbReference type="EMBL" id="CM001441">
    <property type="protein sequence ID" value="EHQ90973.1"/>
    <property type="molecule type" value="Genomic_DNA"/>
</dbReference>